<organism evidence="3 4">
    <name type="scientific">Cerrena zonata</name>
    <dbReference type="NCBI Taxonomy" id="2478898"/>
    <lineage>
        <taxon>Eukaryota</taxon>
        <taxon>Fungi</taxon>
        <taxon>Dikarya</taxon>
        <taxon>Basidiomycota</taxon>
        <taxon>Agaricomycotina</taxon>
        <taxon>Agaricomycetes</taxon>
        <taxon>Polyporales</taxon>
        <taxon>Cerrenaceae</taxon>
        <taxon>Cerrena</taxon>
    </lineage>
</organism>
<evidence type="ECO:0000256" key="2">
    <source>
        <dbReference type="SAM" id="Phobius"/>
    </source>
</evidence>
<evidence type="ECO:0008006" key="5">
    <source>
        <dbReference type="Google" id="ProtNLM"/>
    </source>
</evidence>
<keyword evidence="2" id="KW-0472">Membrane</keyword>
<feature type="transmembrane region" description="Helical" evidence="2">
    <location>
        <begin position="170"/>
        <end position="193"/>
    </location>
</feature>
<accession>A0AAW0FP33</accession>
<dbReference type="EMBL" id="JASBNA010000064">
    <property type="protein sequence ID" value="KAK7679047.1"/>
    <property type="molecule type" value="Genomic_DNA"/>
</dbReference>
<feature type="transmembrane region" description="Helical" evidence="2">
    <location>
        <begin position="229"/>
        <end position="249"/>
    </location>
</feature>
<feature type="transmembrane region" description="Helical" evidence="2">
    <location>
        <begin position="29"/>
        <end position="49"/>
    </location>
</feature>
<name>A0AAW0FP33_9APHY</name>
<feature type="transmembrane region" description="Helical" evidence="2">
    <location>
        <begin position="128"/>
        <end position="150"/>
    </location>
</feature>
<dbReference type="Proteomes" id="UP001385951">
    <property type="component" value="Unassembled WGS sequence"/>
</dbReference>
<sequence>MIANNSMPLPNPMTPLAWLQPEIASQLEVARYLFSTVIGAWLCDVFLAIRGEIQIVKRHKLSLPDIVYVLARIVSGGYVMCSWAFVAAAVNNCHILAKTIGWFGAFALPCNSLLFFLRVRAVFLHSNIIVFGFLILWLSTLSALTIPFTVNGAHIGTTKSCINSEIRKLTSAGTVATAVFDTMVFLAISFRILQLSLRDSWKDRLFKSFLSGEGLGWVSKAVLHTGQLYFMATIGFNMLTVISVLSPTIPPVLRSTSSAPNVALQNAMACRVYRLLKLARPEDDLSLVFNNRMPKSTIRFASTTGNNPNRTLDDHSRMRNNGGQPTPLPFLDSDRSWLVTSDTVRREEHTSHQAHDIDVPYSRTRGVEDIV</sequence>
<reference evidence="3 4" key="1">
    <citation type="submission" date="2022-09" db="EMBL/GenBank/DDBJ databases">
        <authorList>
            <person name="Palmer J.M."/>
        </authorList>
    </citation>
    <scope>NUCLEOTIDE SEQUENCE [LARGE SCALE GENOMIC DNA]</scope>
    <source>
        <strain evidence="3 4">DSM 7382</strain>
    </source>
</reference>
<keyword evidence="2" id="KW-0812">Transmembrane</keyword>
<proteinExistence type="predicted"/>
<protein>
    <recommendedName>
        <fullName evidence="5">Transmembrane protein</fullName>
    </recommendedName>
</protein>
<keyword evidence="4" id="KW-1185">Reference proteome</keyword>
<feature type="transmembrane region" description="Helical" evidence="2">
    <location>
        <begin position="69"/>
        <end position="89"/>
    </location>
</feature>
<evidence type="ECO:0000256" key="1">
    <source>
        <dbReference type="SAM" id="MobiDB-lite"/>
    </source>
</evidence>
<feature type="compositionally biased region" description="Polar residues" evidence="1">
    <location>
        <begin position="299"/>
        <end position="310"/>
    </location>
</feature>
<feature type="region of interest" description="Disordered" evidence="1">
    <location>
        <begin position="299"/>
        <end position="332"/>
    </location>
</feature>
<gene>
    <name evidence="3" type="ORF">QCA50_017991</name>
</gene>
<evidence type="ECO:0000313" key="4">
    <source>
        <dbReference type="Proteomes" id="UP001385951"/>
    </source>
</evidence>
<comment type="caution">
    <text evidence="3">The sequence shown here is derived from an EMBL/GenBank/DDBJ whole genome shotgun (WGS) entry which is preliminary data.</text>
</comment>
<keyword evidence="2" id="KW-1133">Transmembrane helix</keyword>
<evidence type="ECO:0000313" key="3">
    <source>
        <dbReference type="EMBL" id="KAK7679047.1"/>
    </source>
</evidence>
<feature type="transmembrane region" description="Helical" evidence="2">
    <location>
        <begin position="95"/>
        <end position="116"/>
    </location>
</feature>
<dbReference type="AlphaFoldDB" id="A0AAW0FP33"/>